<feature type="compositionally biased region" description="Low complexity" evidence="1">
    <location>
        <begin position="187"/>
        <end position="199"/>
    </location>
</feature>
<name>A0ABS7J271_9SPHN</name>
<feature type="region of interest" description="Disordered" evidence="1">
    <location>
        <begin position="138"/>
        <end position="199"/>
    </location>
</feature>
<keyword evidence="3" id="KW-1185">Reference proteome</keyword>
<sequence>MSAPLMVVAMPLAAQEAAEPKDALEAQTGEPPLTIDILAAREEAEDEIYEDCEDDQDAAVLIGEIVVCRKRSGDENRLYDKETAERKHAERTMHHNDPQAPEAFGIPNHGFVAARGCFLPPCPPPPAYMIDFDELPDTPVGSDADRMARGLAPRGYSANPDGSVTVADEPRLQGNADELGLPEPLNPSGSASPAEEPSG</sequence>
<evidence type="ECO:0000313" key="3">
    <source>
        <dbReference type="Proteomes" id="UP000783253"/>
    </source>
</evidence>
<evidence type="ECO:0000256" key="1">
    <source>
        <dbReference type="SAM" id="MobiDB-lite"/>
    </source>
</evidence>
<dbReference type="RefSeq" id="WP_221574222.1">
    <property type="nucleotide sequence ID" value="NZ_JAIGNK010000003.1"/>
</dbReference>
<dbReference type="EMBL" id="JAIGNK010000003">
    <property type="protein sequence ID" value="MBX7458862.1"/>
    <property type="molecule type" value="Genomic_DNA"/>
</dbReference>
<reference evidence="2 3" key="1">
    <citation type="submission" date="2021-08" db="EMBL/GenBank/DDBJ databases">
        <title>Comparative Genomics Analysis of the Genus Qipengyuania Reveals Extensive Genetic Diversity and Metabolic Versatility, Including the Description of Fifteen Novel Species.</title>
        <authorList>
            <person name="Liu Y."/>
        </authorList>
    </citation>
    <scope>NUCLEOTIDE SEQUENCE [LARGE SCALE GENOMIC DNA]</scope>
    <source>
        <strain evidence="2 3">1NDH17</strain>
    </source>
</reference>
<comment type="caution">
    <text evidence="2">The sequence shown here is derived from an EMBL/GenBank/DDBJ whole genome shotgun (WGS) entry which is preliminary data.</text>
</comment>
<accession>A0ABS7J271</accession>
<organism evidence="2 3">
    <name type="scientific">Qipengyuania polymorpha</name>
    <dbReference type="NCBI Taxonomy" id="2867234"/>
    <lineage>
        <taxon>Bacteria</taxon>
        <taxon>Pseudomonadati</taxon>
        <taxon>Pseudomonadota</taxon>
        <taxon>Alphaproteobacteria</taxon>
        <taxon>Sphingomonadales</taxon>
        <taxon>Erythrobacteraceae</taxon>
        <taxon>Qipengyuania</taxon>
    </lineage>
</organism>
<dbReference type="Proteomes" id="UP000783253">
    <property type="component" value="Unassembled WGS sequence"/>
</dbReference>
<gene>
    <name evidence="2" type="ORF">K3152_11450</name>
</gene>
<protein>
    <submittedName>
        <fullName evidence="2">Uncharacterized protein</fullName>
    </submittedName>
</protein>
<proteinExistence type="predicted"/>
<evidence type="ECO:0000313" key="2">
    <source>
        <dbReference type="EMBL" id="MBX7458862.1"/>
    </source>
</evidence>